<evidence type="ECO:0000256" key="2">
    <source>
        <dbReference type="SAM" id="SignalP"/>
    </source>
</evidence>
<organism evidence="3 4">
    <name type="scientific">Deinococcus xinjiangensis</name>
    <dbReference type="NCBI Taxonomy" id="457454"/>
    <lineage>
        <taxon>Bacteria</taxon>
        <taxon>Thermotogati</taxon>
        <taxon>Deinococcota</taxon>
        <taxon>Deinococci</taxon>
        <taxon>Deinococcales</taxon>
        <taxon>Deinococcaceae</taxon>
        <taxon>Deinococcus</taxon>
    </lineage>
</organism>
<evidence type="ECO:0008006" key="5">
    <source>
        <dbReference type="Google" id="ProtNLM"/>
    </source>
</evidence>
<feature type="chain" id="PRO_5047046180" description="AMIN domain-containing protein" evidence="2">
    <location>
        <begin position="30"/>
        <end position="293"/>
    </location>
</feature>
<dbReference type="EMBL" id="BAABRN010000137">
    <property type="protein sequence ID" value="GAA5504490.1"/>
    <property type="molecule type" value="Genomic_DNA"/>
</dbReference>
<gene>
    <name evidence="3" type="ORF">Dxin01_04265</name>
</gene>
<evidence type="ECO:0000313" key="4">
    <source>
        <dbReference type="Proteomes" id="UP001458946"/>
    </source>
</evidence>
<keyword evidence="4" id="KW-1185">Reference proteome</keyword>
<keyword evidence="2" id="KW-0732">Signal</keyword>
<feature type="region of interest" description="Disordered" evidence="1">
    <location>
        <begin position="136"/>
        <end position="194"/>
    </location>
</feature>
<evidence type="ECO:0000256" key="1">
    <source>
        <dbReference type="SAM" id="MobiDB-lite"/>
    </source>
</evidence>
<reference evidence="3 4" key="1">
    <citation type="submission" date="2024-02" db="EMBL/GenBank/DDBJ databases">
        <title>Deinococcus xinjiangensis NBRC 107630.</title>
        <authorList>
            <person name="Ichikawa N."/>
            <person name="Katano-Makiyama Y."/>
            <person name="Hidaka K."/>
        </authorList>
    </citation>
    <scope>NUCLEOTIDE SEQUENCE [LARGE SCALE GENOMIC DNA]</scope>
    <source>
        <strain evidence="3 4">NBRC 107630</strain>
    </source>
</reference>
<accession>A0ABP9VIT8</accession>
<feature type="signal peptide" evidence="2">
    <location>
        <begin position="1"/>
        <end position="29"/>
    </location>
</feature>
<feature type="compositionally biased region" description="Polar residues" evidence="1">
    <location>
        <begin position="178"/>
        <end position="191"/>
    </location>
</feature>
<protein>
    <recommendedName>
        <fullName evidence="5">AMIN domain-containing protein</fullName>
    </recommendedName>
</protein>
<evidence type="ECO:0000313" key="3">
    <source>
        <dbReference type="EMBL" id="GAA5504490.1"/>
    </source>
</evidence>
<dbReference type="Proteomes" id="UP001458946">
    <property type="component" value="Unassembled WGS sequence"/>
</dbReference>
<name>A0ABP9VIT8_9DEIO</name>
<proteinExistence type="predicted"/>
<sequence length="293" mass="31614">MSMNFSQTNRRISLLLTAVLALGAFPVEAQATNYYQKIAIDTVLKTKPAVVYVSPKYQVTLVVSGREVTGVSLELSKQKLFSVTLADNHHMIFLDTLTNKGGADLNLILDDETILPIHLLVKDVPSGTRIYTFTDTDESVPEMAAPTPPTTPTPAQNPAPTPTPTPPTSGTGMKAPNPTLQTSPLATTNARPSGKPLVQMTVRATKDQGSVNLALNLTSPAGQAFRADLAQLKISDGKKVLPFTIEKPVRGRLLPLVTTVKVNDAPQQMYVQWPVTAIFPANQYLLKTTVMVN</sequence>
<feature type="compositionally biased region" description="Pro residues" evidence="1">
    <location>
        <begin position="146"/>
        <end position="167"/>
    </location>
</feature>
<comment type="caution">
    <text evidence="3">The sequence shown here is derived from an EMBL/GenBank/DDBJ whole genome shotgun (WGS) entry which is preliminary data.</text>
</comment>